<feature type="compositionally biased region" description="Basic and acidic residues" evidence="1">
    <location>
        <begin position="179"/>
        <end position="195"/>
    </location>
</feature>
<comment type="caution">
    <text evidence="2">The sequence shown here is derived from an EMBL/GenBank/DDBJ whole genome shotgun (WGS) entry which is preliminary data.</text>
</comment>
<protein>
    <submittedName>
        <fullName evidence="2">Uncharacterized protein</fullName>
    </submittedName>
</protein>
<dbReference type="AlphaFoldDB" id="A0AA39X1F9"/>
<sequence>MLQRLPSPDSVHWVAFPPIEKGMAERQGFHMAYQLEPDGSRTRVYAVLAQGNHAHEVGYFKVDLTSGGVVTTGKVDNLHALQLPWPFSKKQDPSKSSPLNDQALREFCDCIIKQLAVNCNVAGISHYSEKSKRAHEDEIRKIVDDISDNEAEEGDKKWRDFFRESREKDTLREGSGTGARHELKSSQESNAEDKAPSIWDSYRMPTAYQSMELADIGKEMRRVMILTSFIEWEWKIEESAKIRWPLQPSEQRDQLCDRFIDYATKNPETSLDMIGFRWLEETRTHLHSIGITMDIEGILEEKLHANQEKEDVDLESLPVVDKDLLYSWIVDFHPHYVPNASYEQQVERFMDRLKLKSADGPNDEAELEQMRARLIDMFKNSGDLRAFERAVGELVSATRKLRCKQIVREFMKEVSRPEGKKTS</sequence>
<dbReference type="EMBL" id="JAUJDW010000145">
    <property type="protein sequence ID" value="KAK0625539.1"/>
    <property type="molecule type" value="Genomic_DNA"/>
</dbReference>
<evidence type="ECO:0000313" key="2">
    <source>
        <dbReference type="EMBL" id="KAK0625539.1"/>
    </source>
</evidence>
<proteinExistence type="predicted"/>
<gene>
    <name evidence="2" type="ORF">DIS24_g11131</name>
</gene>
<accession>A0AA39X1F9</accession>
<keyword evidence="3" id="KW-1185">Reference proteome</keyword>
<name>A0AA39X1F9_9PEZI</name>
<feature type="region of interest" description="Disordered" evidence="1">
    <location>
        <begin position="169"/>
        <end position="196"/>
    </location>
</feature>
<dbReference type="Proteomes" id="UP001175001">
    <property type="component" value="Unassembled WGS sequence"/>
</dbReference>
<evidence type="ECO:0000313" key="3">
    <source>
        <dbReference type="Proteomes" id="UP001175001"/>
    </source>
</evidence>
<evidence type="ECO:0000256" key="1">
    <source>
        <dbReference type="SAM" id="MobiDB-lite"/>
    </source>
</evidence>
<organism evidence="2 3">
    <name type="scientific">Lasiodiplodia hormozganensis</name>
    <dbReference type="NCBI Taxonomy" id="869390"/>
    <lineage>
        <taxon>Eukaryota</taxon>
        <taxon>Fungi</taxon>
        <taxon>Dikarya</taxon>
        <taxon>Ascomycota</taxon>
        <taxon>Pezizomycotina</taxon>
        <taxon>Dothideomycetes</taxon>
        <taxon>Dothideomycetes incertae sedis</taxon>
        <taxon>Botryosphaeriales</taxon>
        <taxon>Botryosphaeriaceae</taxon>
        <taxon>Lasiodiplodia</taxon>
    </lineage>
</organism>
<reference evidence="2" key="1">
    <citation type="submission" date="2023-06" db="EMBL/GenBank/DDBJ databases">
        <title>Multi-omics analyses reveal the molecular pathogenesis toolkit of Lasiodiplodia hormozganensis, a cross-kingdom pathogen.</title>
        <authorList>
            <person name="Felix C."/>
            <person name="Meneses R."/>
            <person name="Goncalves M.F.M."/>
            <person name="Tilleman L."/>
            <person name="Duarte A.S."/>
            <person name="Jorrin-Novo J.V."/>
            <person name="Van De Peer Y."/>
            <person name="Deforce D."/>
            <person name="Van Nieuwerburgh F."/>
            <person name="Esteves A.C."/>
            <person name="Alves A."/>
        </authorList>
    </citation>
    <scope>NUCLEOTIDE SEQUENCE</scope>
    <source>
        <strain evidence="2">CBS 339.90</strain>
    </source>
</reference>